<dbReference type="Pfam" id="PF00581">
    <property type="entry name" value="Rhodanese"/>
    <property type="match status" value="1"/>
</dbReference>
<dbReference type="PROSITE" id="PS50206">
    <property type="entry name" value="RHODANESE_3"/>
    <property type="match status" value="1"/>
</dbReference>
<dbReference type="PANTHER" id="PTHR43031">
    <property type="entry name" value="FAD-DEPENDENT OXIDOREDUCTASE"/>
    <property type="match status" value="1"/>
</dbReference>
<dbReference type="CDD" id="cd00158">
    <property type="entry name" value="RHOD"/>
    <property type="match status" value="1"/>
</dbReference>
<dbReference type="SMART" id="SM00450">
    <property type="entry name" value="RHOD"/>
    <property type="match status" value="1"/>
</dbReference>
<evidence type="ECO:0000313" key="3">
    <source>
        <dbReference type="Proteomes" id="UP000274909"/>
    </source>
</evidence>
<dbReference type="PROSITE" id="PS00380">
    <property type="entry name" value="RHODANESE_1"/>
    <property type="match status" value="1"/>
</dbReference>
<dbReference type="PANTHER" id="PTHR43031:SF17">
    <property type="entry name" value="SULFURTRANSFERASE YTWF-RELATED"/>
    <property type="match status" value="1"/>
</dbReference>
<evidence type="ECO:0000313" key="2">
    <source>
        <dbReference type="EMBL" id="RUQ98328.1"/>
    </source>
</evidence>
<comment type="caution">
    <text evidence="2">The sequence shown here is derived from an EMBL/GenBank/DDBJ whole genome shotgun (WGS) entry which is preliminary data.</text>
</comment>
<dbReference type="InterPro" id="IPR036873">
    <property type="entry name" value="Rhodanese-like_dom_sf"/>
</dbReference>
<dbReference type="GO" id="GO:0004792">
    <property type="term" value="F:thiosulfate-cyanide sulfurtransferase activity"/>
    <property type="evidence" value="ECO:0007669"/>
    <property type="project" value="InterPro"/>
</dbReference>
<dbReference type="InterPro" id="IPR001763">
    <property type="entry name" value="Rhodanese-like_dom"/>
</dbReference>
<gene>
    <name evidence="2" type="ORF">ELQ94_13550</name>
</gene>
<dbReference type="InterPro" id="IPR050229">
    <property type="entry name" value="GlpE_sulfurtransferase"/>
</dbReference>
<dbReference type="Proteomes" id="UP000274909">
    <property type="component" value="Unassembled WGS sequence"/>
</dbReference>
<dbReference type="SUPFAM" id="SSF52821">
    <property type="entry name" value="Rhodanese/Cell cycle control phosphatase"/>
    <property type="match status" value="1"/>
</dbReference>
<reference evidence="2 3" key="1">
    <citation type="submission" date="2018-12" db="EMBL/GenBank/DDBJ databases">
        <authorList>
            <person name="Li F."/>
        </authorList>
    </citation>
    <scope>NUCLEOTIDE SEQUENCE [LARGE SCALE GENOMIC DNA]</scope>
    <source>
        <strain evidence="2 3">EGI 6500705</strain>
    </source>
</reference>
<dbReference type="Gene3D" id="3.40.250.10">
    <property type="entry name" value="Rhodanese-like domain"/>
    <property type="match status" value="1"/>
</dbReference>
<proteinExistence type="predicted"/>
<evidence type="ECO:0000259" key="1">
    <source>
        <dbReference type="PROSITE" id="PS50206"/>
    </source>
</evidence>
<accession>A0A3S0XKV2</accession>
<dbReference type="AlphaFoldDB" id="A0A3S0XKV2"/>
<name>A0A3S0XKV2_9MICO</name>
<dbReference type="EMBL" id="RZGZ01000004">
    <property type="protein sequence ID" value="RUQ98328.1"/>
    <property type="molecule type" value="Genomic_DNA"/>
</dbReference>
<sequence>MEEITVSQLHDLEGVTVIDVREPDEFTGGHIPGAVNIPLQTVPDNLDAIDADKPVYVVCQHGMRSERAATFLDTRGFDTVNVLGGTSAWMAADLPVEH</sequence>
<dbReference type="OrthoDB" id="9800872at2"/>
<dbReference type="InterPro" id="IPR001307">
    <property type="entry name" value="Thiosulphate_STrfase_CS"/>
</dbReference>
<protein>
    <submittedName>
        <fullName evidence="2">Rhodanese-like domain-containing protein</fullName>
    </submittedName>
</protein>
<organism evidence="2 3">
    <name type="scientific">Labedella endophytica</name>
    <dbReference type="NCBI Taxonomy" id="1523160"/>
    <lineage>
        <taxon>Bacteria</taxon>
        <taxon>Bacillati</taxon>
        <taxon>Actinomycetota</taxon>
        <taxon>Actinomycetes</taxon>
        <taxon>Micrococcales</taxon>
        <taxon>Microbacteriaceae</taxon>
        <taxon>Labedella</taxon>
    </lineage>
</organism>
<feature type="domain" description="Rhodanese" evidence="1">
    <location>
        <begin position="11"/>
        <end position="98"/>
    </location>
</feature>
<keyword evidence="3" id="KW-1185">Reference proteome</keyword>